<dbReference type="InterPro" id="IPR006047">
    <property type="entry name" value="GH13_cat_dom"/>
</dbReference>
<evidence type="ECO:0000256" key="1">
    <source>
        <dbReference type="ARBA" id="ARBA00008061"/>
    </source>
</evidence>
<evidence type="ECO:0000313" key="6">
    <source>
        <dbReference type="EMBL" id="RMJ07927.1"/>
    </source>
</evidence>
<dbReference type="Gene3D" id="2.60.40.1180">
    <property type="entry name" value="Golgi alpha-mannosidase II"/>
    <property type="match status" value="1"/>
</dbReference>
<comment type="similarity">
    <text evidence="1">Belongs to the glycosyl hydrolase 13 family.</text>
</comment>
<dbReference type="EMBL" id="NKUJ01000314">
    <property type="protein sequence ID" value="RMJ07927.1"/>
    <property type="molecule type" value="Genomic_DNA"/>
</dbReference>
<keyword evidence="3" id="KW-0326">Glycosidase</keyword>
<dbReference type="STRING" id="2010991.A0A3M2RRM0"/>
<dbReference type="FunFam" id="3.90.400.10:FF:000004">
    <property type="entry name" value="Oligo-1,6-glucosidase"/>
    <property type="match status" value="1"/>
</dbReference>
<dbReference type="FunFam" id="3.20.20.80:FF:000064">
    <property type="entry name" value="Oligo-1,6-glucosidase"/>
    <property type="match status" value="1"/>
</dbReference>
<dbReference type="Proteomes" id="UP000277212">
    <property type="component" value="Unassembled WGS sequence"/>
</dbReference>
<protein>
    <recommendedName>
        <fullName evidence="5">Glycosyl hydrolase family 13 catalytic domain-containing protein</fullName>
    </recommendedName>
</protein>
<reference evidence="6 7" key="1">
    <citation type="submission" date="2017-06" db="EMBL/GenBank/DDBJ databases">
        <title>Comparative genomic analysis of Ambrosia Fusariam Clade fungi.</title>
        <authorList>
            <person name="Stajich J.E."/>
            <person name="Carrillo J."/>
            <person name="Kijimoto T."/>
            <person name="Eskalen A."/>
            <person name="O'Donnell K."/>
            <person name="Kasson M."/>
        </authorList>
    </citation>
    <scope>NUCLEOTIDE SEQUENCE [LARGE SCALE GENOMIC DNA]</scope>
    <source>
        <strain evidence="6">UCR3666</strain>
    </source>
</reference>
<evidence type="ECO:0000313" key="7">
    <source>
        <dbReference type="Proteomes" id="UP000277212"/>
    </source>
</evidence>
<comment type="caution">
    <text evidence="6">The sequence shown here is derived from an EMBL/GenBank/DDBJ whole genome shotgun (WGS) entry which is preliminary data.</text>
</comment>
<evidence type="ECO:0000256" key="3">
    <source>
        <dbReference type="ARBA" id="ARBA00023295"/>
    </source>
</evidence>
<dbReference type="Gene3D" id="3.20.20.80">
    <property type="entry name" value="Glycosidases"/>
    <property type="match status" value="1"/>
</dbReference>
<dbReference type="OrthoDB" id="1740265at2759"/>
<feature type="domain" description="Glycosyl hydrolase family 13 catalytic" evidence="5">
    <location>
        <begin position="18"/>
        <end position="437"/>
    </location>
</feature>
<dbReference type="SUPFAM" id="SSF51011">
    <property type="entry name" value="Glycosyl hydrolase domain"/>
    <property type="match status" value="1"/>
</dbReference>
<dbReference type="SMART" id="SM00642">
    <property type="entry name" value="Aamy"/>
    <property type="match status" value="1"/>
</dbReference>
<dbReference type="SUPFAM" id="SSF51445">
    <property type="entry name" value="(Trans)glycosidases"/>
    <property type="match status" value="1"/>
</dbReference>
<dbReference type="Gene3D" id="3.90.400.10">
    <property type="entry name" value="Oligo-1,6-glucosidase, Domain 2"/>
    <property type="match status" value="1"/>
</dbReference>
<evidence type="ECO:0000256" key="4">
    <source>
        <dbReference type="ARBA" id="ARBA00026248"/>
    </source>
</evidence>
<dbReference type="CDD" id="cd11333">
    <property type="entry name" value="AmyAc_SI_OligoGlu_DGase"/>
    <property type="match status" value="1"/>
</dbReference>
<dbReference type="GO" id="GO:0005987">
    <property type="term" value="P:sucrose catabolic process"/>
    <property type="evidence" value="ECO:0007669"/>
    <property type="project" value="TreeGrafter"/>
</dbReference>
<dbReference type="PANTHER" id="PTHR10357:SF179">
    <property type="entry name" value="NEUTRAL AND BASIC AMINO ACID TRANSPORT PROTEIN RBAT"/>
    <property type="match status" value="1"/>
</dbReference>
<dbReference type="AlphaFoldDB" id="A0A3M2RRM0"/>
<keyword evidence="7" id="KW-1185">Reference proteome</keyword>
<name>A0A3M2RRM0_9HYPO</name>
<dbReference type="Pfam" id="PF00128">
    <property type="entry name" value="Alpha-amylase"/>
    <property type="match status" value="1"/>
</dbReference>
<organism evidence="6 7">
    <name type="scientific">Fusarium kuroshium</name>
    <dbReference type="NCBI Taxonomy" id="2010991"/>
    <lineage>
        <taxon>Eukaryota</taxon>
        <taxon>Fungi</taxon>
        <taxon>Dikarya</taxon>
        <taxon>Ascomycota</taxon>
        <taxon>Pezizomycotina</taxon>
        <taxon>Sordariomycetes</taxon>
        <taxon>Hypocreomycetidae</taxon>
        <taxon>Hypocreales</taxon>
        <taxon>Nectriaceae</taxon>
        <taxon>Fusarium</taxon>
        <taxon>Fusarium solani species complex</taxon>
    </lineage>
</organism>
<dbReference type="InterPro" id="IPR013780">
    <property type="entry name" value="Glyco_hydro_b"/>
</dbReference>
<dbReference type="InterPro" id="IPR017853">
    <property type="entry name" value="GH"/>
</dbReference>
<gene>
    <name evidence="6" type="ORF">CDV36_012464</name>
</gene>
<dbReference type="GO" id="GO:0004575">
    <property type="term" value="F:sucrose alpha-glucosidase activity"/>
    <property type="evidence" value="ECO:0007669"/>
    <property type="project" value="TreeGrafter"/>
</dbReference>
<dbReference type="InterPro" id="IPR045857">
    <property type="entry name" value="O16G_dom_2"/>
</dbReference>
<sequence length="590" mass="67320">MTVPKRIKQWWKHATIYQIYPASFCDSNGDGVGDLQGIISKLDYIASLGVDVIWICPMYDSPQIDMGYDISNYEDIYAPYGTLQDMEQLIRETHAKDMKIMLDLVINHTSDQHAWFKESRSSKDNPKRDWYIWRPAKYENGQRVPPNNWRSNFGGGSAWEWDELTGEYYLHLFAKEQPDLNWESPVTRQAIYASSMEFWLDRGVDGFRVDTVNMYSKLQDFPDAPITDPKAKYQPAGLLYCNGPRMHEFLREMNDILTRYGAITVGELPNTPDLERVLRYVSADEKQLNMVFQFDVVDVGFGKTHKYETTPKNYTLSDLKDAVGRTQSLIRGTDAWTTVFMENHDQARSVSRFTDDRPEHRVAGAKMLALLQACLSGTQYIYQGQEIGAVNAPKASYPAENYLDLDSYLFLDMVKERAGDFDKAFNALQHLARDHARIPMCWSKGTFGGFSEGAERAGKAVQEPWMKAHPLAGEINVASQLDDPDSVLAFWKKALRFRQEFADLLVYGDYKVLRPEDPDVFTFVKESPLDGSKAVVTLNFSTKETPWKAPERELGLPEGKDVILVPIMSTHTGKRGQDLAPFEGRVYLVT</sequence>
<accession>A0A3M2RRM0</accession>
<evidence type="ECO:0000259" key="5">
    <source>
        <dbReference type="SMART" id="SM00642"/>
    </source>
</evidence>
<dbReference type="GO" id="GO:0000025">
    <property type="term" value="P:maltose catabolic process"/>
    <property type="evidence" value="ECO:0007669"/>
    <property type="project" value="TreeGrafter"/>
</dbReference>
<proteinExistence type="inferred from homology"/>
<dbReference type="GO" id="GO:0033934">
    <property type="term" value="F:glucan 1,4-alpha-maltotriohydrolase activity"/>
    <property type="evidence" value="ECO:0007669"/>
    <property type="project" value="TreeGrafter"/>
</dbReference>
<keyword evidence="2" id="KW-0378">Hydrolase</keyword>
<dbReference type="FunFam" id="3.20.20.80:FF:000087">
    <property type="entry name" value="Oligo-1,6-glucosidase IMA1"/>
    <property type="match status" value="1"/>
</dbReference>
<dbReference type="GO" id="GO:0004574">
    <property type="term" value="F:oligo-1,6-glucosidase activity"/>
    <property type="evidence" value="ECO:0007669"/>
    <property type="project" value="TreeGrafter"/>
</dbReference>
<dbReference type="PANTHER" id="PTHR10357">
    <property type="entry name" value="ALPHA-AMYLASE FAMILY MEMBER"/>
    <property type="match status" value="1"/>
</dbReference>
<evidence type="ECO:0000256" key="2">
    <source>
        <dbReference type="ARBA" id="ARBA00022801"/>
    </source>
</evidence>
<dbReference type="GO" id="GO:0004556">
    <property type="term" value="F:alpha-amylase activity"/>
    <property type="evidence" value="ECO:0007669"/>
    <property type="project" value="TreeGrafter"/>
</dbReference>
<keyword evidence="4" id="KW-0462">Maltose metabolism</keyword>